<feature type="domain" description="HTH Mu-type" evidence="1">
    <location>
        <begin position="14"/>
        <end position="88"/>
    </location>
</feature>
<dbReference type="SUPFAM" id="SSF46689">
    <property type="entry name" value="Homeodomain-like"/>
    <property type="match status" value="2"/>
</dbReference>
<dbReference type="InterPro" id="IPR036397">
    <property type="entry name" value="RNaseH_sf"/>
</dbReference>
<keyword evidence="3" id="KW-1185">Reference proteome</keyword>
<dbReference type="InterPro" id="IPR015126">
    <property type="entry name" value="Mu_I-gamma"/>
</dbReference>
<dbReference type="PROSITE" id="PS51702">
    <property type="entry name" value="HTH_MU"/>
    <property type="match status" value="1"/>
</dbReference>
<dbReference type="InterPro" id="IPR003314">
    <property type="entry name" value="Mu-type_HTH"/>
</dbReference>
<dbReference type="InterPro" id="IPR012337">
    <property type="entry name" value="RNaseH-like_sf"/>
</dbReference>
<dbReference type="Pfam" id="PF09299">
    <property type="entry name" value="Mu-transpos_C"/>
    <property type="match status" value="1"/>
</dbReference>
<dbReference type="SUPFAM" id="SSF50610">
    <property type="entry name" value="mu transposase, C-terminal domain"/>
    <property type="match status" value="1"/>
</dbReference>
<dbReference type="InterPro" id="IPR009004">
    <property type="entry name" value="Transposase_Mu_C"/>
</dbReference>
<proteinExistence type="predicted"/>
<dbReference type="Pfam" id="PF02316">
    <property type="entry name" value="HTH_Tnp_Mu_1"/>
    <property type="match status" value="1"/>
</dbReference>
<organism evidence="2 3">
    <name type="scientific">Acetobacter sicerae</name>
    <dbReference type="NCBI Taxonomy" id="85325"/>
    <lineage>
        <taxon>Bacteria</taxon>
        <taxon>Pseudomonadati</taxon>
        <taxon>Pseudomonadota</taxon>
        <taxon>Alphaproteobacteria</taxon>
        <taxon>Acetobacterales</taxon>
        <taxon>Acetobacteraceae</taxon>
        <taxon>Acetobacter</taxon>
    </lineage>
</organism>
<dbReference type="InterPro" id="IPR004189">
    <property type="entry name" value="Phage_Mu_transposase"/>
</dbReference>
<dbReference type="InterPro" id="IPR009057">
    <property type="entry name" value="Homeodomain-like_sf"/>
</dbReference>
<dbReference type="InterPro" id="IPR015378">
    <property type="entry name" value="Transposase-like_Mu_C"/>
</dbReference>
<evidence type="ECO:0000259" key="1">
    <source>
        <dbReference type="PROSITE" id="PS51702"/>
    </source>
</evidence>
<dbReference type="SUPFAM" id="SSF46955">
    <property type="entry name" value="Putative DNA-binding domain"/>
    <property type="match status" value="1"/>
</dbReference>
<comment type="caution">
    <text evidence="2">The sequence shown here is derived from an EMBL/GenBank/DDBJ whole genome shotgun (WGS) entry which is preliminary data.</text>
</comment>
<feature type="non-terminal residue" evidence="2">
    <location>
        <position position="559"/>
    </location>
</feature>
<dbReference type="InterPro" id="IPR036388">
    <property type="entry name" value="WH-like_DNA-bd_sf"/>
</dbReference>
<dbReference type="Pfam" id="PF09039">
    <property type="entry name" value="HTH_Tnp_Mu_2"/>
    <property type="match status" value="1"/>
</dbReference>
<evidence type="ECO:0000313" key="2">
    <source>
        <dbReference type="EMBL" id="MCE0745446.1"/>
    </source>
</evidence>
<sequence>MTVGDVLTAAEVVPWFSLAELAEMKLPGMPGTTRGVLKRIEAEGWLIPEQEGQTWRNRAGRGGGFEFTPYHLPLEARVALQMRVSAEVSPEEKSREQASVRDDLWRRYEALPDRLKAKAQRAFRVLDAVETLVLAGTRKSIAVDLVARTEGISRRSIMNWYVDVRGFEKGDWLPALAPHYAGREKSAVCPDEAWELLKADYLRLEQPRFSDCYRRVVDVFTKRGVSLPSEKTLKRRMDALPAPVLVMARKGADALKRLYPAQKRDRGYFHAMEAVNADGHKWDVFVKWPDGVIGRPVMCAFQDLYSGMILSWRVDRSENKEAVRLAFGDMVEEFGIPSMCFLDNGRNFASKWLTGGIENRFRFKIRDDEPTGILPQLGVEVHWTTPYSGQSKPIERAFRDMAQNVAKHPNFAGAWTGNTPMAKPENYASTAVPIDLFLETISVEIRKHNERVGRRTAVCGGKLSFQQAFAASYAISPITQATAEQRRLWLMAAEAIRVDRRDGTISLLDNRYWADFLLEHRGQKVVVRFDPQNLQADLHVYRIDGTYLGAATCHEAVGF</sequence>
<dbReference type="Gene3D" id="2.30.30.130">
    <property type="entry name" value="Transposase, Mu, C-terminal"/>
    <property type="match status" value="1"/>
</dbReference>
<dbReference type="Pfam" id="PF02914">
    <property type="entry name" value="DDE_2"/>
    <property type="match status" value="1"/>
</dbReference>
<accession>A0ABS8W2M2</accession>
<dbReference type="SUPFAM" id="SSF53098">
    <property type="entry name" value="Ribonuclease H-like"/>
    <property type="match status" value="1"/>
</dbReference>
<dbReference type="InterPro" id="IPR009061">
    <property type="entry name" value="DNA-bd_dom_put_sf"/>
</dbReference>
<gene>
    <name evidence="2" type="ORF">LWC05_16360</name>
</gene>
<reference evidence="2 3" key="1">
    <citation type="submission" date="2021-12" db="EMBL/GenBank/DDBJ databases">
        <title>Genome sequence of Acetobacter sicerae DmPark20a_162.</title>
        <authorList>
            <person name="Chaston J.M."/>
        </authorList>
    </citation>
    <scope>NUCLEOTIDE SEQUENCE [LARGE SCALE GENOMIC DNA]</scope>
    <source>
        <strain evidence="2 3">DmPark20a_162</strain>
    </source>
</reference>
<dbReference type="Gene3D" id="3.30.420.10">
    <property type="entry name" value="Ribonuclease H-like superfamily/Ribonuclease H"/>
    <property type="match status" value="1"/>
</dbReference>
<dbReference type="Proteomes" id="UP001521074">
    <property type="component" value="Unassembled WGS sequence"/>
</dbReference>
<protein>
    <submittedName>
        <fullName evidence="2">Mu transposase C-terminal domain-containing protein</fullName>
    </submittedName>
</protein>
<evidence type="ECO:0000313" key="3">
    <source>
        <dbReference type="Proteomes" id="UP001521074"/>
    </source>
</evidence>
<dbReference type="Gene3D" id="1.10.10.10">
    <property type="entry name" value="Winged helix-like DNA-binding domain superfamily/Winged helix DNA-binding domain"/>
    <property type="match status" value="1"/>
</dbReference>
<dbReference type="Gene3D" id="1.10.10.60">
    <property type="entry name" value="Homeodomain-like"/>
    <property type="match status" value="2"/>
</dbReference>
<dbReference type="EMBL" id="JAJSOJ010000080">
    <property type="protein sequence ID" value="MCE0745446.1"/>
    <property type="molecule type" value="Genomic_DNA"/>
</dbReference>
<name>A0ABS8W2M2_9PROT</name>
<dbReference type="RefSeq" id="WP_232879084.1">
    <property type="nucleotide sequence ID" value="NZ_JAJSOJ010000080.1"/>
</dbReference>